<accession>A0A5C8FL06</accession>
<name>A0A5C8FL06_9SPIR</name>
<dbReference type="Proteomes" id="UP000322307">
    <property type="component" value="Unassembled WGS sequence"/>
</dbReference>
<evidence type="ECO:0000313" key="1">
    <source>
        <dbReference type="EMBL" id="TXJ50338.1"/>
    </source>
</evidence>
<proteinExistence type="predicted"/>
<dbReference type="RefSeq" id="WP_147718060.1">
    <property type="nucleotide sequence ID" value="NZ_SAYE01000013.1"/>
</dbReference>
<comment type="caution">
    <text evidence="1">The sequence shown here is derived from an EMBL/GenBank/DDBJ whole genome shotgun (WGS) entry which is preliminary data.</text>
</comment>
<evidence type="ECO:0000313" key="2">
    <source>
        <dbReference type="Proteomes" id="UP000322307"/>
    </source>
</evidence>
<organism evidence="1 2">
    <name type="scientific">Brachyspira aalborgi</name>
    <dbReference type="NCBI Taxonomy" id="29522"/>
    <lineage>
        <taxon>Bacteria</taxon>
        <taxon>Pseudomonadati</taxon>
        <taxon>Spirochaetota</taxon>
        <taxon>Spirochaetia</taxon>
        <taxon>Brachyspirales</taxon>
        <taxon>Brachyspiraceae</taxon>
        <taxon>Brachyspira</taxon>
    </lineage>
</organism>
<gene>
    <name evidence="1" type="ORF">EPJ84_06295</name>
</gene>
<protein>
    <submittedName>
        <fullName evidence="1">Uncharacterized protein</fullName>
    </submittedName>
</protein>
<dbReference type="EMBL" id="SAYE01000013">
    <property type="protein sequence ID" value="TXJ50338.1"/>
    <property type="molecule type" value="Genomic_DNA"/>
</dbReference>
<dbReference type="AlphaFoldDB" id="A0A5C8FL06"/>
<reference evidence="1 2" key="1">
    <citation type="journal article" date="1992" name="Lakartidningen">
        <title>[Penicillin V and not amoxicillin is the first choice preparation in acute otitis].</title>
        <authorList>
            <person name="Kamme C."/>
            <person name="Lundgren K."/>
            <person name="Prellner K."/>
        </authorList>
    </citation>
    <scope>NUCLEOTIDE SEQUENCE [LARGE SCALE GENOMIC DNA]</scope>
    <source>
        <strain evidence="1 2">PC3939II</strain>
    </source>
</reference>
<sequence length="267" mass="31390">MSKKLIDIFSKYNGFGIGKALFDMPKPLKEMQKNLSVLNKFNNSFIDNVNRINNNNFVKGIKEIQKSIYAHNINSISPQFNDLFKNIKGIHYYNNMSKNILFTNTDVLINNMKLNNMLDGYSEDDIEEVRDELKSDLLDIKENVIKKRLNLSDLQILIYNKIKKWASKNPILKFIIYIIISSILLDIYNCSKKKLFEIYIKPDNKSTVIYQTNIYQTNITITNNIPYYYYIETKDKNGKIIKGYVSKRKYNKLKSNTNDNSKRNLNK</sequence>